<dbReference type="EMBL" id="UZAL01000516">
    <property type="protein sequence ID" value="VDO71304.1"/>
    <property type="molecule type" value="Genomic_DNA"/>
</dbReference>
<keyword evidence="3" id="KW-0560">Oxidoreductase</keyword>
<dbReference type="PANTHER" id="PTHR10572:SF24">
    <property type="entry name" value="3-HYDROXY-3-METHYLGLUTARYL-COENZYME A REDUCTASE"/>
    <property type="match status" value="1"/>
</dbReference>
<dbReference type="STRING" id="31246.A0A183NEN6"/>
<dbReference type="SUPFAM" id="SSF56542">
    <property type="entry name" value="Substrate-binding domain of HMG-CoA reductase"/>
    <property type="match status" value="1"/>
</dbReference>
<protein>
    <submittedName>
        <fullName evidence="4">Uncharacterized protein</fullName>
    </submittedName>
</protein>
<evidence type="ECO:0000256" key="3">
    <source>
        <dbReference type="ARBA" id="ARBA00023002"/>
    </source>
</evidence>
<dbReference type="GO" id="GO:0005789">
    <property type="term" value="C:endoplasmic reticulum membrane"/>
    <property type="evidence" value="ECO:0007669"/>
    <property type="project" value="TreeGrafter"/>
</dbReference>
<dbReference type="SUPFAM" id="SSF55035">
    <property type="entry name" value="NAD-binding domain of HMG-CoA reductase"/>
    <property type="match status" value="1"/>
</dbReference>
<proteinExistence type="inferred from homology"/>
<comment type="pathway">
    <text evidence="1">Metabolic intermediate biosynthesis; (R)-mevalonate biosynthesis; (R)-mevalonate from acetyl-CoA: step 3/3.</text>
</comment>
<dbReference type="GO" id="GO:0004420">
    <property type="term" value="F:hydroxymethylglutaryl-CoA reductase (NADPH) activity"/>
    <property type="evidence" value="ECO:0007669"/>
    <property type="project" value="InterPro"/>
</dbReference>
<accession>A0A183NEN6</accession>
<dbReference type="InterPro" id="IPR023074">
    <property type="entry name" value="HMG_CoA_Rdtase_cat_sf"/>
</dbReference>
<dbReference type="Gene3D" id="1.10.3270.10">
    <property type="entry name" value="HMGR, N-terminal domain"/>
    <property type="match status" value="1"/>
</dbReference>
<dbReference type="PRINTS" id="PR00071">
    <property type="entry name" value="HMGCOARDTASE"/>
</dbReference>
<dbReference type="PROSITE" id="PS50065">
    <property type="entry name" value="HMG_COA_REDUCTASE_4"/>
    <property type="match status" value="1"/>
</dbReference>
<dbReference type="Gene3D" id="3.30.70.420">
    <property type="entry name" value="Hydroxymethylglutaryl-CoA reductase, class I/II, NAD/NADP-binding domain"/>
    <property type="match status" value="1"/>
</dbReference>
<organism evidence="4 5">
    <name type="scientific">Schistosoma mattheei</name>
    <dbReference type="NCBI Taxonomy" id="31246"/>
    <lineage>
        <taxon>Eukaryota</taxon>
        <taxon>Metazoa</taxon>
        <taxon>Spiralia</taxon>
        <taxon>Lophotrochozoa</taxon>
        <taxon>Platyhelminthes</taxon>
        <taxon>Trematoda</taxon>
        <taxon>Digenea</taxon>
        <taxon>Strigeidida</taxon>
        <taxon>Schistosomatoidea</taxon>
        <taxon>Schistosomatidae</taxon>
        <taxon>Schistosoma</taxon>
    </lineage>
</organism>
<dbReference type="InterPro" id="IPR023282">
    <property type="entry name" value="HMG_CoA_Rdtase_N"/>
</dbReference>
<reference evidence="4 5" key="1">
    <citation type="submission" date="2018-11" db="EMBL/GenBank/DDBJ databases">
        <authorList>
            <consortium name="Pathogen Informatics"/>
        </authorList>
    </citation>
    <scope>NUCLEOTIDE SEQUENCE [LARGE SCALE GENOMIC DNA]</scope>
    <source>
        <strain>Denwood</strain>
        <strain evidence="5">Zambia</strain>
    </source>
</reference>
<dbReference type="GO" id="GO:0015936">
    <property type="term" value="P:coenzyme A metabolic process"/>
    <property type="evidence" value="ECO:0007669"/>
    <property type="project" value="InterPro"/>
</dbReference>
<dbReference type="GO" id="GO:0016126">
    <property type="term" value="P:sterol biosynthetic process"/>
    <property type="evidence" value="ECO:0007669"/>
    <property type="project" value="TreeGrafter"/>
</dbReference>
<dbReference type="GO" id="GO:0008299">
    <property type="term" value="P:isoprenoid biosynthetic process"/>
    <property type="evidence" value="ECO:0007669"/>
    <property type="project" value="TreeGrafter"/>
</dbReference>
<dbReference type="InterPro" id="IPR009023">
    <property type="entry name" value="HMG_CoA_Rdtase_NAD(P)-bd_sf"/>
</dbReference>
<dbReference type="Gene3D" id="3.90.770.10">
    <property type="entry name" value="3-hydroxy-3-methylglutaryl-coenzyme A Reductase, Chain A, domain 2"/>
    <property type="match status" value="1"/>
</dbReference>
<dbReference type="Pfam" id="PF00368">
    <property type="entry name" value="HMG-CoA_red"/>
    <property type="match status" value="1"/>
</dbReference>
<dbReference type="Proteomes" id="UP000269396">
    <property type="component" value="Unassembled WGS sequence"/>
</dbReference>
<evidence type="ECO:0000256" key="2">
    <source>
        <dbReference type="ARBA" id="ARBA00007661"/>
    </source>
</evidence>
<dbReference type="PANTHER" id="PTHR10572">
    <property type="entry name" value="3-HYDROXY-3-METHYLGLUTARYL-COENZYME A REDUCTASE"/>
    <property type="match status" value="1"/>
</dbReference>
<comment type="similarity">
    <text evidence="2">Belongs to the HMG-CoA reductase family.</text>
</comment>
<keyword evidence="5" id="KW-1185">Reference proteome</keyword>
<evidence type="ECO:0000313" key="4">
    <source>
        <dbReference type="EMBL" id="VDO71304.1"/>
    </source>
</evidence>
<dbReference type="AlphaFoldDB" id="A0A183NEN6"/>
<evidence type="ECO:0000313" key="5">
    <source>
        <dbReference type="Proteomes" id="UP000269396"/>
    </source>
</evidence>
<sequence length="289" mass="32401">MARIADELGGSDTDMKGRIGKGLGHELSDTEILQLISRGRLKTRELESVVRNPFRAVELRRLDLSTFLNNPHIIERIPYKDYDYRLHPGKIIHISSECLSDEELFNNSEIGCKMYIFDLYLMCGINNNVVVLSAFNKLIFLIKNSRNGTYRIQISFINFDVIGYMPIPVGKIGPLLLDGRSHYIPLATTEGCLVASTNRGCRAIFLAGGIKSVVYRDQMTRAPVVWFPSIIDSVKCIAWIDSDEGFQILKSAFDKTSAHVNLLSVFACPVSSLLLNSNCILQLIHDLDS</sequence>
<name>A0A183NEN6_9TREM</name>
<dbReference type="InterPro" id="IPR009029">
    <property type="entry name" value="HMG_CoA_Rdtase_sub-bd_dom_sf"/>
</dbReference>
<evidence type="ECO:0000256" key="1">
    <source>
        <dbReference type="ARBA" id="ARBA00005084"/>
    </source>
</evidence>
<dbReference type="GO" id="GO:0005778">
    <property type="term" value="C:peroxisomal membrane"/>
    <property type="evidence" value="ECO:0007669"/>
    <property type="project" value="TreeGrafter"/>
</dbReference>
<gene>
    <name evidence="4" type="ORF">SMTD_LOCUS572</name>
</gene>
<dbReference type="InterPro" id="IPR002202">
    <property type="entry name" value="HMG_CoA_Rdtase"/>
</dbReference>